<dbReference type="InterPro" id="IPR036113">
    <property type="entry name" value="Asp/Glu-ADT_sf_sub_c"/>
</dbReference>
<dbReference type="SUPFAM" id="SSF141000">
    <property type="entry name" value="Glu-tRNAGln amidotransferase C subunit"/>
    <property type="match status" value="1"/>
</dbReference>
<name>A0A1F6WNE1_9BACT</name>
<gene>
    <name evidence="1" type="ORF">A2997_02490</name>
</gene>
<reference evidence="1 2" key="1">
    <citation type="journal article" date="2016" name="Nat. Commun.">
        <title>Thousands of microbial genomes shed light on interconnected biogeochemical processes in an aquifer system.</title>
        <authorList>
            <person name="Anantharaman K."/>
            <person name="Brown C.T."/>
            <person name="Hug L.A."/>
            <person name="Sharon I."/>
            <person name="Castelle C.J."/>
            <person name="Probst A.J."/>
            <person name="Thomas B.C."/>
            <person name="Singh A."/>
            <person name="Wilkins M.J."/>
            <person name="Karaoz U."/>
            <person name="Brodie E.L."/>
            <person name="Williams K.H."/>
            <person name="Hubbard S.S."/>
            <person name="Banfield J.F."/>
        </authorList>
    </citation>
    <scope>NUCLEOTIDE SEQUENCE [LARGE SCALE GENOMIC DNA]</scope>
</reference>
<dbReference type="Proteomes" id="UP000179448">
    <property type="component" value="Unassembled WGS sequence"/>
</dbReference>
<dbReference type="STRING" id="1801766.A2997_02490"/>
<dbReference type="NCBIfam" id="TIGR00135">
    <property type="entry name" value="gatC"/>
    <property type="match status" value="1"/>
</dbReference>
<dbReference type="Gene3D" id="1.10.20.60">
    <property type="entry name" value="Glu-tRNAGln amidotransferase C subunit, N-terminal domain"/>
    <property type="match status" value="1"/>
</dbReference>
<dbReference type="AlphaFoldDB" id="A0A1F6WNE1"/>
<dbReference type="GO" id="GO:0006450">
    <property type="term" value="P:regulation of translational fidelity"/>
    <property type="evidence" value="ECO:0007669"/>
    <property type="project" value="InterPro"/>
</dbReference>
<proteinExistence type="predicted"/>
<evidence type="ECO:0008006" key="3">
    <source>
        <dbReference type="Google" id="ProtNLM"/>
    </source>
</evidence>
<accession>A0A1F6WNE1</accession>
<dbReference type="EMBL" id="MFUQ01000019">
    <property type="protein sequence ID" value="OGI83336.1"/>
    <property type="molecule type" value="Genomic_DNA"/>
</dbReference>
<organism evidence="1 2">
    <name type="scientific">Candidatus Nomurabacteria bacterium RIFCSPLOWO2_01_FULL_36_10b</name>
    <dbReference type="NCBI Taxonomy" id="1801766"/>
    <lineage>
        <taxon>Bacteria</taxon>
        <taxon>Candidatus Nomuraibacteriota</taxon>
    </lineage>
</organism>
<comment type="caution">
    <text evidence="1">The sequence shown here is derived from an EMBL/GenBank/DDBJ whole genome shotgun (WGS) entry which is preliminary data.</text>
</comment>
<protein>
    <recommendedName>
        <fullName evidence="3">Aspartyl/glutamyl-tRNA(Asn/Gln) amidotransferase subunit C</fullName>
    </recommendedName>
</protein>
<sequence length="107" mass="12065">MITRQDVDNLCVLARIGISDAERDELTSDLEKILEYVEQVKSVTMPAEGDMNISKHISQDENILTKNVTRDDTDAYPFKKYTDVIMNALPDKSDGYARVQRVLGVGE</sequence>
<evidence type="ECO:0000313" key="2">
    <source>
        <dbReference type="Proteomes" id="UP000179448"/>
    </source>
</evidence>
<evidence type="ECO:0000313" key="1">
    <source>
        <dbReference type="EMBL" id="OGI83336.1"/>
    </source>
</evidence>
<dbReference type="Pfam" id="PF02686">
    <property type="entry name" value="GatC"/>
    <property type="match status" value="1"/>
</dbReference>
<dbReference type="InterPro" id="IPR003837">
    <property type="entry name" value="GatC"/>
</dbReference>